<dbReference type="Pfam" id="PF01040">
    <property type="entry name" value="UbiA"/>
    <property type="match status" value="1"/>
</dbReference>
<feature type="transmembrane region" description="Helical" evidence="5">
    <location>
        <begin position="130"/>
        <end position="151"/>
    </location>
</feature>
<sequence>MKTISAIIKMSRPINCFITFITVVVACFICGGTLNDLWLIFVGGIIGLLVTASGNLINDYYDIEADRINRPSRVLPSEIVSPTTAVLFSLVFNFAALILSLFLGLWLFVITFVTVALLFLYSYKLKNIPLVSNAVIAFLTGLAFIFGSIIVGNVLCGIIPALFAFMINFMRELVKDIEDIDGDRAVGSSTYPIKYGVVNSVNIITVSGVTLILLTTIPFLFNIYNVKYFIIVMPFVNGILVFVISRLRRDPSRYNLNLSSSLLKLDMIIGIIAIVLGSNF</sequence>
<dbReference type="PROSITE" id="PS51257">
    <property type="entry name" value="PROKAR_LIPOPROTEIN"/>
    <property type="match status" value="1"/>
</dbReference>
<dbReference type="CDD" id="cd13961">
    <property type="entry name" value="PT_UbiA_DGGGPS"/>
    <property type="match status" value="1"/>
</dbReference>
<dbReference type="InterPro" id="IPR044878">
    <property type="entry name" value="UbiA_sf"/>
</dbReference>
<reference evidence="6" key="1">
    <citation type="submission" date="2018-06" db="EMBL/GenBank/DDBJ databases">
        <authorList>
            <person name="Zhirakovskaya E."/>
        </authorList>
    </citation>
    <scope>NUCLEOTIDE SEQUENCE</scope>
</reference>
<evidence type="ECO:0000256" key="2">
    <source>
        <dbReference type="ARBA" id="ARBA00022692"/>
    </source>
</evidence>
<dbReference type="EMBL" id="UOGD01000277">
    <property type="protein sequence ID" value="VAX24646.1"/>
    <property type="molecule type" value="Genomic_DNA"/>
</dbReference>
<keyword evidence="4 5" id="KW-0472">Membrane</keyword>
<evidence type="ECO:0000313" key="6">
    <source>
        <dbReference type="EMBL" id="VAX24646.1"/>
    </source>
</evidence>
<dbReference type="GO" id="GO:0016020">
    <property type="term" value="C:membrane"/>
    <property type="evidence" value="ECO:0007669"/>
    <property type="project" value="UniProtKB-SubCell"/>
</dbReference>
<evidence type="ECO:0000256" key="4">
    <source>
        <dbReference type="ARBA" id="ARBA00023136"/>
    </source>
</evidence>
<dbReference type="GO" id="GO:0016765">
    <property type="term" value="F:transferase activity, transferring alkyl or aryl (other than methyl) groups"/>
    <property type="evidence" value="ECO:0007669"/>
    <property type="project" value="InterPro"/>
</dbReference>
<dbReference type="InterPro" id="IPR000537">
    <property type="entry name" value="UbiA_prenyltransferase"/>
</dbReference>
<protein>
    <submittedName>
        <fullName evidence="6">Similar to (S)-2,3-di-O-geranylgeranylglyceryl phosphate synthase</fullName>
    </submittedName>
</protein>
<accession>A0A3B1C2B1</accession>
<evidence type="ECO:0000256" key="5">
    <source>
        <dbReference type="SAM" id="Phobius"/>
    </source>
</evidence>
<dbReference type="PANTHER" id="PTHR42723">
    <property type="entry name" value="CHLOROPHYLL SYNTHASE"/>
    <property type="match status" value="1"/>
</dbReference>
<organism evidence="6">
    <name type="scientific">hydrothermal vent metagenome</name>
    <dbReference type="NCBI Taxonomy" id="652676"/>
    <lineage>
        <taxon>unclassified sequences</taxon>
        <taxon>metagenomes</taxon>
        <taxon>ecological metagenomes</taxon>
    </lineage>
</organism>
<keyword evidence="2 5" id="KW-0812">Transmembrane</keyword>
<evidence type="ECO:0000256" key="1">
    <source>
        <dbReference type="ARBA" id="ARBA00004141"/>
    </source>
</evidence>
<feature type="transmembrane region" description="Helical" evidence="5">
    <location>
        <begin position="12"/>
        <end position="31"/>
    </location>
</feature>
<gene>
    <name evidence="6" type="ORF">MNBD_IGNAVI01-1732</name>
</gene>
<proteinExistence type="predicted"/>
<dbReference type="InterPro" id="IPR050475">
    <property type="entry name" value="Prenyltransferase_related"/>
</dbReference>
<feature type="transmembrane region" description="Helical" evidence="5">
    <location>
        <begin position="37"/>
        <end position="58"/>
    </location>
</feature>
<feature type="transmembrane region" description="Helical" evidence="5">
    <location>
        <begin position="226"/>
        <end position="244"/>
    </location>
</feature>
<feature type="transmembrane region" description="Helical" evidence="5">
    <location>
        <begin position="105"/>
        <end position="123"/>
    </location>
</feature>
<feature type="transmembrane region" description="Helical" evidence="5">
    <location>
        <begin position="79"/>
        <end position="99"/>
    </location>
</feature>
<feature type="transmembrane region" description="Helical" evidence="5">
    <location>
        <begin position="256"/>
        <end position="277"/>
    </location>
</feature>
<evidence type="ECO:0000256" key="3">
    <source>
        <dbReference type="ARBA" id="ARBA00022989"/>
    </source>
</evidence>
<keyword evidence="3 5" id="KW-1133">Transmembrane helix</keyword>
<dbReference type="AlphaFoldDB" id="A0A3B1C2B1"/>
<dbReference type="Gene3D" id="1.10.357.140">
    <property type="entry name" value="UbiA prenyltransferase"/>
    <property type="match status" value="1"/>
</dbReference>
<comment type="subcellular location">
    <subcellularLocation>
        <location evidence="1">Membrane</location>
        <topology evidence="1">Multi-pass membrane protein</topology>
    </subcellularLocation>
</comment>
<feature type="transmembrane region" description="Helical" evidence="5">
    <location>
        <begin position="195"/>
        <end position="220"/>
    </location>
</feature>
<name>A0A3B1C2B1_9ZZZZ</name>
<feature type="transmembrane region" description="Helical" evidence="5">
    <location>
        <begin position="157"/>
        <end position="174"/>
    </location>
</feature>
<dbReference type="PANTHER" id="PTHR42723:SF1">
    <property type="entry name" value="CHLOROPHYLL SYNTHASE, CHLOROPLASTIC"/>
    <property type="match status" value="1"/>
</dbReference>
<dbReference type="Gene3D" id="1.20.120.1780">
    <property type="entry name" value="UbiA prenyltransferase"/>
    <property type="match status" value="1"/>
</dbReference>